<geneLocation type="plasmid" evidence="5 6">
    <name>unnamed1</name>
</geneLocation>
<dbReference type="Gene3D" id="2.30.40.10">
    <property type="entry name" value="Urease, subunit C, domain 1"/>
    <property type="match status" value="1"/>
</dbReference>
<gene>
    <name evidence="5" type="ORF">RPE78_15535</name>
</gene>
<evidence type="ECO:0000313" key="6">
    <source>
        <dbReference type="Proteomes" id="UP001623290"/>
    </source>
</evidence>
<protein>
    <submittedName>
        <fullName evidence="5">N-acetylglucosamine-6-phosphate deacetylase</fullName>
    </submittedName>
</protein>
<keyword evidence="2" id="KW-0479">Metal-binding</keyword>
<dbReference type="PIRSF" id="PIRSF038994">
    <property type="entry name" value="NagA"/>
    <property type="match status" value="1"/>
</dbReference>
<dbReference type="InterPro" id="IPR032466">
    <property type="entry name" value="Metal_Hydrolase"/>
</dbReference>
<comment type="similarity">
    <text evidence="1 4">Belongs to the metallo-dependent hydrolases superfamily. NagA family.</text>
</comment>
<accession>A0ABZ1E5H8</accession>
<name>A0ABZ1E5H8_9RHOB</name>
<dbReference type="EMBL" id="CP135444">
    <property type="protein sequence ID" value="WRY35249.1"/>
    <property type="molecule type" value="Genomic_DNA"/>
</dbReference>
<evidence type="ECO:0000256" key="1">
    <source>
        <dbReference type="ARBA" id="ARBA00010716"/>
    </source>
</evidence>
<keyword evidence="6" id="KW-1185">Reference proteome</keyword>
<sequence>MIVIAKRGWVAGQFCGPLRLEVVQGRLVGFRAAEAGETGDLEVGFAGPALTDLQVNGAGGVMLNSRPDAEGIAHIIRTLRLRGTGWAMPTLITCEPERLTRAVDAAIEAFGMEGFVGLHIEGPHINPAKRGTHQAQFIRPFDDRTMTDLQRLRARDIPVMLTLAPECVPLPVIQELAQMGVVVSGGHSMADAAQTRAALAAGLRCFTHLYNAMPAMTSRAPNLLGAAIASEAYAGIILDGHHVDFTMAQIACQARPLPDRMFMVSDAMATIGGPDHFELYGQTIRLKDGALVNAEGALAGAHTDLVHCLRNAVTRMGMTVETAYRMAALVPRDAMGLARPDLAAGLPVAELLLLDDQLQHVTV</sequence>
<dbReference type="PANTHER" id="PTHR11113">
    <property type="entry name" value="N-ACETYLGLUCOSAMINE-6-PHOSPHATE DEACETYLASE"/>
    <property type="match status" value="1"/>
</dbReference>
<evidence type="ECO:0000313" key="5">
    <source>
        <dbReference type="EMBL" id="WRY35249.1"/>
    </source>
</evidence>
<proteinExistence type="inferred from homology"/>
<evidence type="ECO:0000256" key="3">
    <source>
        <dbReference type="ARBA" id="ARBA00022801"/>
    </source>
</evidence>
<dbReference type="InterPro" id="IPR011059">
    <property type="entry name" value="Metal-dep_hydrolase_composite"/>
</dbReference>
<keyword evidence="5" id="KW-0614">Plasmid</keyword>
<dbReference type="Gene3D" id="3.20.20.140">
    <property type="entry name" value="Metal-dependent hydrolases"/>
    <property type="match status" value="1"/>
</dbReference>
<keyword evidence="3 4" id="KW-0378">Hydrolase</keyword>
<dbReference type="PANTHER" id="PTHR11113:SF14">
    <property type="entry name" value="N-ACETYLGLUCOSAMINE-6-PHOSPHATE DEACETYLASE"/>
    <property type="match status" value="1"/>
</dbReference>
<dbReference type="SUPFAM" id="SSF51556">
    <property type="entry name" value="Metallo-dependent hydrolases"/>
    <property type="match status" value="1"/>
</dbReference>
<keyword evidence="4" id="KW-0119">Carbohydrate metabolism</keyword>
<organism evidence="5 6">
    <name type="scientific">Thioclava litoralis</name>
    <dbReference type="NCBI Taxonomy" id="3076557"/>
    <lineage>
        <taxon>Bacteria</taxon>
        <taxon>Pseudomonadati</taxon>
        <taxon>Pseudomonadota</taxon>
        <taxon>Alphaproteobacteria</taxon>
        <taxon>Rhodobacterales</taxon>
        <taxon>Paracoccaceae</taxon>
        <taxon>Thioclava</taxon>
    </lineage>
</organism>
<dbReference type="InterPro" id="IPR003764">
    <property type="entry name" value="GlcNAc_6-P_deAcase"/>
</dbReference>
<evidence type="ECO:0000256" key="2">
    <source>
        <dbReference type="ARBA" id="ARBA00022723"/>
    </source>
</evidence>
<evidence type="ECO:0000256" key="4">
    <source>
        <dbReference type="PIRNR" id="PIRNR038994"/>
    </source>
</evidence>
<dbReference type="RefSeq" id="WP_330647006.1">
    <property type="nucleotide sequence ID" value="NZ_CP135444.1"/>
</dbReference>
<reference evidence="5 6" key="1">
    <citation type="submission" date="2023-09" db="EMBL/GenBank/DDBJ databases">
        <title>Thioclava shenzhenensis sp. nov., a multidrug resistant bacteria-antagonizing species isolated from coastal seawater.</title>
        <authorList>
            <person name="Long M."/>
        </authorList>
    </citation>
    <scope>NUCLEOTIDE SEQUENCE [LARGE SCALE GENOMIC DNA]</scope>
    <source>
        <strain evidence="5 6">FTW29</strain>
        <plasmid evidence="5 6">unnamed1</plasmid>
    </source>
</reference>
<dbReference type="Proteomes" id="UP001623290">
    <property type="component" value="Plasmid unnamed1"/>
</dbReference>